<gene>
    <name evidence="1" type="ORF">S01H4_14287</name>
</gene>
<evidence type="ECO:0000313" key="1">
    <source>
        <dbReference type="EMBL" id="GAG60413.1"/>
    </source>
</evidence>
<dbReference type="EMBL" id="BART01006266">
    <property type="protein sequence ID" value="GAG60413.1"/>
    <property type="molecule type" value="Genomic_DNA"/>
</dbReference>
<reference evidence="1" key="1">
    <citation type="journal article" date="2014" name="Front. Microbiol.">
        <title>High frequency of phylogenetically diverse reductive dehalogenase-homologous genes in deep subseafloor sedimentary metagenomes.</title>
        <authorList>
            <person name="Kawai M."/>
            <person name="Futagami T."/>
            <person name="Toyoda A."/>
            <person name="Takaki Y."/>
            <person name="Nishi S."/>
            <person name="Hori S."/>
            <person name="Arai W."/>
            <person name="Tsubouchi T."/>
            <person name="Morono Y."/>
            <person name="Uchiyama I."/>
            <person name="Ito T."/>
            <person name="Fujiyama A."/>
            <person name="Inagaki F."/>
            <person name="Takami H."/>
        </authorList>
    </citation>
    <scope>NUCLEOTIDE SEQUENCE</scope>
    <source>
        <strain evidence="1">Expedition CK06-06</strain>
    </source>
</reference>
<name>X0ZJ80_9ZZZZ</name>
<comment type="caution">
    <text evidence="1">The sequence shown here is derived from an EMBL/GenBank/DDBJ whole genome shotgun (WGS) entry which is preliminary data.</text>
</comment>
<proteinExistence type="predicted"/>
<accession>X0ZJ80</accession>
<organism evidence="1">
    <name type="scientific">marine sediment metagenome</name>
    <dbReference type="NCBI Taxonomy" id="412755"/>
    <lineage>
        <taxon>unclassified sequences</taxon>
        <taxon>metagenomes</taxon>
        <taxon>ecological metagenomes</taxon>
    </lineage>
</organism>
<dbReference type="AlphaFoldDB" id="X0ZJ80"/>
<sequence>MPDLKFFQSDMQAAEQFSQVGIVSAPKDVPLPDYAAYTLVANVLLNLDEFIMRE</sequence>
<protein>
    <submittedName>
        <fullName evidence="1">Uncharacterized protein</fullName>
    </submittedName>
</protein>